<sequence length="166" mass="19087">MVRNANVILRKFIIAYIVYSAIVCILFFLDQRVSKAYTIKHMDTPTKTTDQKIDDLTKMVGEVFDVVTFIKDTAATQESVDELRKEMNDRFLVVDSSFGQAADERVDIKAEIRSVRAELEEIKKELAKLEERTREDSDAVGSSDVYLIQRVSMLEKRVKTLENKNT</sequence>
<dbReference type="AlphaFoldDB" id="A0A2M8F903"/>
<reference evidence="4" key="1">
    <citation type="submission" date="2017-09" db="EMBL/GenBank/DDBJ databases">
        <title>Depth-based differentiation of microbial function through sediment-hosted aquifers and enrichment of novel symbionts in the deep terrestrial subsurface.</title>
        <authorList>
            <person name="Probst A.J."/>
            <person name="Ladd B."/>
            <person name="Jarett J.K."/>
            <person name="Geller-Mcgrath D.E."/>
            <person name="Sieber C.M.K."/>
            <person name="Emerson J.B."/>
            <person name="Anantharaman K."/>
            <person name="Thomas B.C."/>
            <person name="Malmstrom R."/>
            <person name="Stieglmeier M."/>
            <person name="Klingl A."/>
            <person name="Woyke T."/>
            <person name="Ryan C.M."/>
            <person name="Banfield J.F."/>
        </authorList>
    </citation>
    <scope>NUCLEOTIDE SEQUENCE [LARGE SCALE GENOMIC DNA]</scope>
</reference>
<dbReference type="Proteomes" id="UP000231456">
    <property type="component" value="Unassembled WGS sequence"/>
</dbReference>
<gene>
    <name evidence="3" type="ORF">CO030_04250</name>
</gene>
<dbReference type="EMBL" id="PFRH01000130">
    <property type="protein sequence ID" value="PJC52186.1"/>
    <property type="molecule type" value="Genomic_DNA"/>
</dbReference>
<evidence type="ECO:0000313" key="4">
    <source>
        <dbReference type="Proteomes" id="UP000231456"/>
    </source>
</evidence>
<name>A0A2M8F903_9BACT</name>
<evidence type="ECO:0000256" key="1">
    <source>
        <dbReference type="SAM" id="Coils"/>
    </source>
</evidence>
<feature type="coiled-coil region" evidence="1">
    <location>
        <begin position="105"/>
        <end position="139"/>
    </location>
</feature>
<accession>A0A2M8F903</accession>
<comment type="caution">
    <text evidence="3">The sequence shown here is derived from an EMBL/GenBank/DDBJ whole genome shotgun (WGS) entry which is preliminary data.</text>
</comment>
<protein>
    <submittedName>
        <fullName evidence="3">Uncharacterized protein</fullName>
    </submittedName>
</protein>
<keyword evidence="2" id="KW-0812">Transmembrane</keyword>
<feature type="transmembrane region" description="Helical" evidence="2">
    <location>
        <begin position="12"/>
        <end position="29"/>
    </location>
</feature>
<keyword evidence="2" id="KW-0472">Membrane</keyword>
<evidence type="ECO:0000313" key="3">
    <source>
        <dbReference type="EMBL" id="PJC52186.1"/>
    </source>
</evidence>
<proteinExistence type="predicted"/>
<keyword evidence="2" id="KW-1133">Transmembrane helix</keyword>
<keyword evidence="1" id="KW-0175">Coiled coil</keyword>
<evidence type="ECO:0000256" key="2">
    <source>
        <dbReference type="SAM" id="Phobius"/>
    </source>
</evidence>
<organism evidence="3 4">
    <name type="scientific">Candidatus Magasanikbacteria bacterium CG_4_9_14_0_2_um_filter_42_11</name>
    <dbReference type="NCBI Taxonomy" id="1974643"/>
    <lineage>
        <taxon>Bacteria</taxon>
        <taxon>Candidatus Magasanikiibacteriota</taxon>
    </lineage>
</organism>